<sequence length="71" mass="7461">MNAARYNIGSADDDIVDIVSTFCAPGNFNNNTTDALVSTSSTTPAQPAPPAPSRRALRAQARSERRPASAK</sequence>
<organism evidence="2 3">
    <name type="scientific">Papilio xuthus</name>
    <name type="common">Asian swallowtail butterfly</name>
    <dbReference type="NCBI Taxonomy" id="66420"/>
    <lineage>
        <taxon>Eukaryota</taxon>
        <taxon>Metazoa</taxon>
        <taxon>Ecdysozoa</taxon>
        <taxon>Arthropoda</taxon>
        <taxon>Hexapoda</taxon>
        <taxon>Insecta</taxon>
        <taxon>Pterygota</taxon>
        <taxon>Neoptera</taxon>
        <taxon>Endopterygota</taxon>
        <taxon>Lepidoptera</taxon>
        <taxon>Glossata</taxon>
        <taxon>Ditrysia</taxon>
        <taxon>Papilionoidea</taxon>
        <taxon>Papilionidae</taxon>
        <taxon>Papilioninae</taxon>
        <taxon>Papilio</taxon>
    </lineage>
</organism>
<gene>
    <name evidence="2" type="ORF">RR46_00490</name>
</gene>
<proteinExistence type="predicted"/>
<evidence type="ECO:0000313" key="3">
    <source>
        <dbReference type="Proteomes" id="UP000053268"/>
    </source>
</evidence>
<feature type="region of interest" description="Disordered" evidence="1">
    <location>
        <begin position="34"/>
        <end position="71"/>
    </location>
</feature>
<evidence type="ECO:0000313" key="2">
    <source>
        <dbReference type="EMBL" id="KPJ04685.1"/>
    </source>
</evidence>
<reference evidence="2 3" key="1">
    <citation type="journal article" date="2015" name="Nat. Commun.">
        <title>Outbred genome sequencing and CRISPR/Cas9 gene editing in butterflies.</title>
        <authorList>
            <person name="Li X."/>
            <person name="Fan D."/>
            <person name="Zhang W."/>
            <person name="Liu G."/>
            <person name="Zhang L."/>
            <person name="Zhao L."/>
            <person name="Fang X."/>
            <person name="Chen L."/>
            <person name="Dong Y."/>
            <person name="Chen Y."/>
            <person name="Ding Y."/>
            <person name="Zhao R."/>
            <person name="Feng M."/>
            <person name="Zhu Y."/>
            <person name="Feng Y."/>
            <person name="Jiang X."/>
            <person name="Zhu D."/>
            <person name="Xiang H."/>
            <person name="Feng X."/>
            <person name="Li S."/>
            <person name="Wang J."/>
            <person name="Zhang G."/>
            <person name="Kronforst M.R."/>
            <person name="Wang W."/>
        </authorList>
    </citation>
    <scope>NUCLEOTIDE SEQUENCE [LARGE SCALE GENOMIC DNA]</scope>
    <source>
        <strain evidence="2">Ya'a_city_454_Px</strain>
        <tissue evidence="2">Whole body</tissue>
    </source>
</reference>
<keyword evidence="3" id="KW-1185">Reference proteome</keyword>
<evidence type="ECO:0000256" key="1">
    <source>
        <dbReference type="SAM" id="MobiDB-lite"/>
    </source>
</evidence>
<feature type="compositionally biased region" description="Basic and acidic residues" evidence="1">
    <location>
        <begin position="61"/>
        <end position="71"/>
    </location>
</feature>
<dbReference type="EMBL" id="KQ458874">
    <property type="protein sequence ID" value="KPJ04685.1"/>
    <property type="molecule type" value="Genomic_DNA"/>
</dbReference>
<dbReference type="Proteomes" id="UP000053268">
    <property type="component" value="Unassembled WGS sequence"/>
</dbReference>
<accession>A0A0N0PA39</accession>
<protein>
    <submittedName>
        <fullName evidence="2">Uncharacterized protein</fullName>
    </submittedName>
</protein>
<dbReference type="AlphaFoldDB" id="A0A0N0PA39"/>
<name>A0A0N0PA39_PAPXU</name>